<name>A0A951PXU4_9NOST</name>
<dbReference type="Proteomes" id="UP000715781">
    <property type="component" value="Unassembled WGS sequence"/>
</dbReference>
<comment type="caution">
    <text evidence="1">The sequence shown here is derived from an EMBL/GenBank/DDBJ whole genome shotgun (WGS) entry which is preliminary data.</text>
</comment>
<sequence>MSNHRILESPHFSHPPPFLIFVSPRPTIPSSPVKNLNSSGIYATLWVQINHTYITPLPIETEATDSQ</sequence>
<proteinExistence type="predicted"/>
<evidence type="ECO:0000313" key="1">
    <source>
        <dbReference type="EMBL" id="MBW4562214.1"/>
    </source>
</evidence>
<gene>
    <name evidence="1" type="ORF">KME32_13875</name>
</gene>
<dbReference type="EMBL" id="JAHHHN010000007">
    <property type="protein sequence ID" value="MBW4562214.1"/>
    <property type="molecule type" value="Genomic_DNA"/>
</dbReference>
<dbReference type="AlphaFoldDB" id="A0A951PXU4"/>
<reference evidence="1" key="1">
    <citation type="submission" date="2021-05" db="EMBL/GenBank/DDBJ databases">
        <authorList>
            <person name="Pietrasiak N."/>
            <person name="Ward R."/>
            <person name="Stajich J.E."/>
            <person name="Kurbessoian T."/>
        </authorList>
    </citation>
    <scope>NUCLEOTIDE SEQUENCE</scope>
    <source>
        <strain evidence="1">JT2-VF2</strain>
    </source>
</reference>
<evidence type="ECO:0000313" key="2">
    <source>
        <dbReference type="Proteomes" id="UP000715781"/>
    </source>
</evidence>
<accession>A0A951PXU4</accession>
<organism evidence="1 2">
    <name type="scientific">Mojavia pulchra JT2-VF2</name>
    <dbReference type="NCBI Taxonomy" id="287848"/>
    <lineage>
        <taxon>Bacteria</taxon>
        <taxon>Bacillati</taxon>
        <taxon>Cyanobacteriota</taxon>
        <taxon>Cyanophyceae</taxon>
        <taxon>Nostocales</taxon>
        <taxon>Nostocaceae</taxon>
    </lineage>
</organism>
<reference evidence="1" key="2">
    <citation type="journal article" date="2022" name="Microbiol. Resour. Announc.">
        <title>Metagenome Sequencing to Explore Phylogenomics of Terrestrial Cyanobacteria.</title>
        <authorList>
            <person name="Ward R.D."/>
            <person name="Stajich J.E."/>
            <person name="Johansen J.R."/>
            <person name="Huntemann M."/>
            <person name="Clum A."/>
            <person name="Foster B."/>
            <person name="Foster B."/>
            <person name="Roux S."/>
            <person name="Palaniappan K."/>
            <person name="Varghese N."/>
            <person name="Mukherjee S."/>
            <person name="Reddy T.B.K."/>
            <person name="Daum C."/>
            <person name="Copeland A."/>
            <person name="Chen I.A."/>
            <person name="Ivanova N.N."/>
            <person name="Kyrpides N.C."/>
            <person name="Shapiro N."/>
            <person name="Eloe-Fadrosh E.A."/>
            <person name="Pietrasiak N."/>
        </authorList>
    </citation>
    <scope>NUCLEOTIDE SEQUENCE</scope>
    <source>
        <strain evidence="1">JT2-VF2</strain>
    </source>
</reference>
<protein>
    <submittedName>
        <fullName evidence="1">Uncharacterized protein</fullName>
    </submittedName>
</protein>